<keyword evidence="7" id="KW-1185">Reference proteome</keyword>
<dbReference type="InterPro" id="IPR011967">
    <property type="entry name" value="3-OHacyl-CoA_DH_PaaH"/>
</dbReference>
<dbReference type="Pfam" id="PF18321">
    <property type="entry name" value="3HCDH_RFF"/>
    <property type="match status" value="1"/>
</dbReference>
<feature type="domain" description="3-hydroxyacyl-CoA dehydrogenase NAD binding" evidence="4">
    <location>
        <begin position="9"/>
        <end position="185"/>
    </location>
</feature>
<reference evidence="7" key="1">
    <citation type="journal article" date="2022" name="ISME J.">
        <title>Genetic and phylogenetic analysis of dissimilatory iodate-reducing bacteria identifies potential niches across the world's oceans.</title>
        <authorList>
            <person name="Reyes-Umana V."/>
            <person name="Henning Z."/>
            <person name="Lee K."/>
            <person name="Barnum T.P."/>
            <person name="Coates J.D."/>
        </authorList>
    </citation>
    <scope>NUCLEOTIDE SEQUENCE [LARGE SCALE GENOMIC DNA]</scope>
    <source>
        <strain evidence="7">IR12</strain>
    </source>
</reference>
<evidence type="ECO:0000256" key="1">
    <source>
        <dbReference type="ARBA" id="ARBA00009463"/>
    </source>
</evidence>
<dbReference type="InterPro" id="IPR006108">
    <property type="entry name" value="3HC_DH_C"/>
</dbReference>
<dbReference type="InterPro" id="IPR008927">
    <property type="entry name" value="6-PGluconate_DH-like_C_sf"/>
</dbReference>
<dbReference type="GO" id="GO:0070403">
    <property type="term" value="F:NAD+ binding"/>
    <property type="evidence" value="ECO:0007669"/>
    <property type="project" value="InterPro"/>
</dbReference>
<dbReference type="FunFam" id="3.40.50.720:FF:000009">
    <property type="entry name" value="Fatty oxidation complex, alpha subunit"/>
    <property type="match status" value="1"/>
</dbReference>
<dbReference type="InterPro" id="IPR006176">
    <property type="entry name" value="3-OHacyl-CoA_DH_NAD-bd"/>
</dbReference>
<evidence type="ECO:0000259" key="3">
    <source>
        <dbReference type="Pfam" id="PF00725"/>
    </source>
</evidence>
<feature type="domain" description="3-hydroxyacyl-CoA dehydrogenase C-terminal" evidence="3">
    <location>
        <begin position="422"/>
        <end position="504"/>
    </location>
</feature>
<organism evidence="6 7">
    <name type="scientific">Denitromonas iodatirespirans</name>
    <dbReference type="NCBI Taxonomy" id="2795389"/>
    <lineage>
        <taxon>Bacteria</taxon>
        <taxon>Pseudomonadati</taxon>
        <taxon>Pseudomonadota</taxon>
        <taxon>Betaproteobacteria</taxon>
        <taxon>Rhodocyclales</taxon>
        <taxon>Zoogloeaceae</taxon>
        <taxon>Denitromonas</taxon>
    </lineage>
</organism>
<dbReference type="GO" id="GO:0010124">
    <property type="term" value="P:phenylacetate catabolic process"/>
    <property type="evidence" value="ECO:0007669"/>
    <property type="project" value="InterPro"/>
</dbReference>
<proteinExistence type="inferred from homology"/>
<dbReference type="RefSeq" id="WP_214363760.1">
    <property type="nucleotide sequence ID" value="NZ_JAEKFT010000039.1"/>
</dbReference>
<dbReference type="InterPro" id="IPR041040">
    <property type="entry name" value="3HCDH_RFF"/>
</dbReference>
<comment type="caution">
    <text evidence="6">The sequence shown here is derived from an EMBL/GenBank/DDBJ whole genome shotgun (WGS) entry which is preliminary data.</text>
</comment>
<dbReference type="PROSITE" id="PS00067">
    <property type="entry name" value="3HCDH"/>
    <property type="match status" value="1"/>
</dbReference>
<dbReference type="AlphaFoldDB" id="A0A944H9U8"/>
<evidence type="ECO:0000313" key="6">
    <source>
        <dbReference type="EMBL" id="MBT0963833.1"/>
    </source>
</evidence>
<evidence type="ECO:0000256" key="2">
    <source>
        <dbReference type="ARBA" id="ARBA00023002"/>
    </source>
</evidence>
<dbReference type="InterPro" id="IPR013328">
    <property type="entry name" value="6PGD_dom2"/>
</dbReference>
<evidence type="ECO:0000259" key="5">
    <source>
        <dbReference type="Pfam" id="PF18321"/>
    </source>
</evidence>
<dbReference type="PANTHER" id="PTHR48075">
    <property type="entry name" value="3-HYDROXYACYL-COA DEHYDROGENASE FAMILY PROTEIN"/>
    <property type="match status" value="1"/>
</dbReference>
<dbReference type="InterPro" id="IPR036291">
    <property type="entry name" value="NAD(P)-bd_dom_sf"/>
</dbReference>
<dbReference type="EMBL" id="JAEKFT010000039">
    <property type="protein sequence ID" value="MBT0963833.1"/>
    <property type="molecule type" value="Genomic_DNA"/>
</dbReference>
<dbReference type="SUPFAM" id="SSF48179">
    <property type="entry name" value="6-phosphogluconate dehydrogenase C-terminal domain-like"/>
    <property type="match status" value="2"/>
</dbReference>
<dbReference type="InterPro" id="IPR006180">
    <property type="entry name" value="3-OHacyl-CoA_DH_CS"/>
</dbReference>
<dbReference type="Gene3D" id="3.40.50.720">
    <property type="entry name" value="NAD(P)-binding Rossmann-like Domain"/>
    <property type="match status" value="1"/>
</dbReference>
<gene>
    <name evidence="6" type="primary">paaC</name>
    <name evidence="6" type="ORF">I8J34_21855</name>
</gene>
<dbReference type="SUPFAM" id="SSF51735">
    <property type="entry name" value="NAD(P)-binding Rossmann-fold domains"/>
    <property type="match status" value="1"/>
</dbReference>
<dbReference type="GO" id="GO:0008691">
    <property type="term" value="F:3-hydroxybutyryl-CoA dehydrogenase activity"/>
    <property type="evidence" value="ECO:0007669"/>
    <property type="project" value="InterPro"/>
</dbReference>
<dbReference type="PANTHER" id="PTHR48075:SF5">
    <property type="entry name" value="3-HYDROXYBUTYRYL-COA DEHYDROGENASE"/>
    <property type="match status" value="1"/>
</dbReference>
<protein>
    <submittedName>
        <fullName evidence="6">3-hydroxyacyl-CoA dehydrogenase PaaC</fullName>
    </submittedName>
</protein>
<dbReference type="Pfam" id="PF00725">
    <property type="entry name" value="3HCDH"/>
    <property type="match status" value="2"/>
</dbReference>
<feature type="domain" description="3-hydroxybutyryl-CoA dehydrogenase reduced Rossmann-fold" evidence="5">
    <location>
        <begin position="350"/>
        <end position="419"/>
    </location>
</feature>
<keyword evidence="2" id="KW-0560">Oxidoreductase</keyword>
<dbReference type="NCBIfam" id="TIGR02279">
    <property type="entry name" value="PaaC-3OHAcCoADH"/>
    <property type="match status" value="1"/>
</dbReference>
<evidence type="ECO:0000313" key="7">
    <source>
        <dbReference type="Proteomes" id="UP000694660"/>
    </source>
</evidence>
<dbReference type="NCBIfam" id="NF006124">
    <property type="entry name" value="PRK08268.1"/>
    <property type="match status" value="1"/>
</dbReference>
<comment type="similarity">
    <text evidence="1">Belongs to the 3-hydroxyacyl-CoA dehydrogenase family.</text>
</comment>
<dbReference type="GO" id="GO:0006631">
    <property type="term" value="P:fatty acid metabolic process"/>
    <property type="evidence" value="ECO:0007669"/>
    <property type="project" value="InterPro"/>
</dbReference>
<dbReference type="Pfam" id="PF02737">
    <property type="entry name" value="3HCDH_N"/>
    <property type="match status" value="1"/>
</dbReference>
<accession>A0A944H9U8</accession>
<evidence type="ECO:0000259" key="4">
    <source>
        <dbReference type="Pfam" id="PF02737"/>
    </source>
</evidence>
<name>A0A944H9U8_DENI1</name>
<feature type="domain" description="3-hydroxyacyl-CoA dehydrogenase C-terminal" evidence="3">
    <location>
        <begin position="189"/>
        <end position="286"/>
    </location>
</feature>
<dbReference type="Gene3D" id="1.10.1040.10">
    <property type="entry name" value="N-(1-d-carboxylethyl)-l-norvaline Dehydrogenase, domain 2"/>
    <property type="match status" value="2"/>
</dbReference>
<sequence length="513" mass="54015">MKPLPTTETVAVIGAGAMGSGIAQVAARAGHTVRLFDMNPEAIERGIASITRNLDFLVERGKLDAAEREATAARLVPTTRLEALADAGLIIEAIVEKLEVKQTLFAELERIAPQAILASNTSSLSITAIGSVLRAPERLAGLHFFNPADRMRLVEIVSGLATAPALAGQLFATAKAWGKDPVHTRSTPGFIVNRVARPFYAEGLKVLAEGAASPASLDAVMRDGAGFPMGPFELTDLIGHDVNYAVTASVFEANYGDDRFIPSLIQHELVLAGRLGRKRGQGFYAYGEGAQRPAPDYAEQAPRPAAVTLRGAPEIWAPLVARLEAAGVRVERAACPDGVAAHLAVGPVRLALTDGRTATRRSVDEGCDDLVLFDLVKDFATSDTLAAAVSDRASAPAWQAAAGTLQAAGFKLIQLDDVPGLLAMRTVAMLANEGADAVMVGVASPGDVDLAMQRGTNYPKGPLAWADEIGLARVATVLGHLLAHYGESRYRASPLLQRRQLAGRPLSQAAPRA</sequence>
<dbReference type="Proteomes" id="UP000694660">
    <property type="component" value="Unassembled WGS sequence"/>
</dbReference>